<keyword evidence="1" id="KW-0560">Oxidoreductase</keyword>
<dbReference type="AlphaFoldDB" id="A0A370ANU2"/>
<reference evidence="1 2" key="1">
    <citation type="submission" date="2018-07" db="EMBL/GenBank/DDBJ databases">
        <title>Streptomyces species from bats.</title>
        <authorList>
            <person name="Dunlap C."/>
        </authorList>
    </citation>
    <scope>NUCLEOTIDE SEQUENCE [LARGE SCALE GENOMIC DNA]</scope>
    <source>
        <strain evidence="1 2">AC230</strain>
    </source>
</reference>
<evidence type="ECO:0000313" key="2">
    <source>
        <dbReference type="Proteomes" id="UP000253741"/>
    </source>
</evidence>
<dbReference type="RefSeq" id="WP_114627599.1">
    <property type="nucleotide sequence ID" value="NZ_QQNA01000402.1"/>
</dbReference>
<accession>A0A370ANU2</accession>
<evidence type="ECO:0000313" key="1">
    <source>
        <dbReference type="EMBL" id="RDG31297.1"/>
    </source>
</evidence>
<sequence>MPVQLATAPDPARPGVGVVMVSTWRVGTPARQRATVDAISRVWRARAWPDAGLLSYSVAIGEDGDSLLHYSQWSGEEAYERFVGASRDERVAEIDAAVPGIERLGLGRYALYRSGASPAGDTRAPGCVVVVDVEFRPGEPGAAQIREGWVDAVFEALDTDPHLPPGGISAHFHLSTDGTRVLNYAEWESARAHIDALAAVGEGIGSPTEEWARVRAYPGVRGSTLTRYTPAISLSAG</sequence>
<dbReference type="Gene3D" id="3.30.70.100">
    <property type="match status" value="2"/>
</dbReference>
<keyword evidence="2" id="KW-1185">Reference proteome</keyword>
<name>A0A370ANU2_9ACTN</name>
<dbReference type="SUPFAM" id="SSF54909">
    <property type="entry name" value="Dimeric alpha+beta barrel"/>
    <property type="match status" value="2"/>
</dbReference>
<dbReference type="GO" id="GO:0004497">
    <property type="term" value="F:monooxygenase activity"/>
    <property type="evidence" value="ECO:0007669"/>
    <property type="project" value="UniProtKB-KW"/>
</dbReference>
<organism evidence="1 2">
    <name type="scientific">Streptomyces corynorhini</name>
    <dbReference type="NCBI Taxonomy" id="2282652"/>
    <lineage>
        <taxon>Bacteria</taxon>
        <taxon>Bacillati</taxon>
        <taxon>Actinomycetota</taxon>
        <taxon>Actinomycetes</taxon>
        <taxon>Kitasatosporales</taxon>
        <taxon>Streptomycetaceae</taxon>
        <taxon>Streptomyces</taxon>
    </lineage>
</organism>
<protein>
    <submittedName>
        <fullName evidence="1">Antibiotic biosynthesis monooxygenase</fullName>
    </submittedName>
</protein>
<comment type="caution">
    <text evidence="1">The sequence shown here is derived from an EMBL/GenBank/DDBJ whole genome shotgun (WGS) entry which is preliminary data.</text>
</comment>
<gene>
    <name evidence="1" type="ORF">DVH02_33485</name>
</gene>
<dbReference type="EMBL" id="QQNA01000402">
    <property type="protein sequence ID" value="RDG31297.1"/>
    <property type="molecule type" value="Genomic_DNA"/>
</dbReference>
<dbReference type="InterPro" id="IPR011008">
    <property type="entry name" value="Dimeric_a/b-barrel"/>
</dbReference>
<keyword evidence="1" id="KW-0503">Monooxygenase</keyword>
<dbReference type="OrthoDB" id="1493813at2"/>
<proteinExistence type="predicted"/>
<dbReference type="Proteomes" id="UP000253741">
    <property type="component" value="Unassembled WGS sequence"/>
</dbReference>